<keyword evidence="4 5" id="KW-0472">Membrane</keyword>
<dbReference type="Proteomes" id="UP000523795">
    <property type="component" value="Unassembled WGS sequence"/>
</dbReference>
<evidence type="ECO:0000256" key="4">
    <source>
        <dbReference type="ARBA" id="ARBA00023136"/>
    </source>
</evidence>
<dbReference type="PANTHER" id="PTHR23501:SF197">
    <property type="entry name" value="COMD"/>
    <property type="match status" value="1"/>
</dbReference>
<comment type="caution">
    <text evidence="7">The sequence shown here is derived from an EMBL/GenBank/DDBJ whole genome shotgun (WGS) entry which is preliminary data.</text>
</comment>
<dbReference type="InterPro" id="IPR020846">
    <property type="entry name" value="MFS_dom"/>
</dbReference>
<name>A0ABX1JRX9_9MICC</name>
<feature type="transmembrane region" description="Helical" evidence="5">
    <location>
        <begin position="107"/>
        <end position="126"/>
    </location>
</feature>
<protein>
    <submittedName>
        <fullName evidence="7">MFS transporter</fullName>
    </submittedName>
</protein>
<gene>
    <name evidence="7" type="ORF">HER39_08060</name>
</gene>
<evidence type="ECO:0000313" key="7">
    <source>
        <dbReference type="EMBL" id="NKX50522.1"/>
    </source>
</evidence>
<evidence type="ECO:0000256" key="2">
    <source>
        <dbReference type="ARBA" id="ARBA00022692"/>
    </source>
</evidence>
<dbReference type="Gene3D" id="1.20.1250.20">
    <property type="entry name" value="MFS general substrate transporter like domains"/>
    <property type="match status" value="1"/>
</dbReference>
<evidence type="ECO:0000259" key="6">
    <source>
        <dbReference type="PROSITE" id="PS50850"/>
    </source>
</evidence>
<dbReference type="SUPFAM" id="SSF103473">
    <property type="entry name" value="MFS general substrate transporter"/>
    <property type="match status" value="1"/>
</dbReference>
<dbReference type="InterPro" id="IPR036259">
    <property type="entry name" value="MFS_trans_sf"/>
</dbReference>
<reference evidence="7 8" key="1">
    <citation type="submission" date="2020-04" db="EMBL/GenBank/DDBJ databases">
        <authorList>
            <person name="Liu S."/>
        </authorList>
    </citation>
    <scope>NUCLEOTIDE SEQUENCE [LARGE SCALE GENOMIC DNA]</scope>
    <source>
        <strain evidence="7 8">CGMCC 1.15091</strain>
    </source>
</reference>
<evidence type="ECO:0000256" key="1">
    <source>
        <dbReference type="ARBA" id="ARBA00004651"/>
    </source>
</evidence>
<feature type="non-terminal residue" evidence="7">
    <location>
        <position position="1"/>
    </location>
</feature>
<dbReference type="EMBL" id="JAAZSR010000099">
    <property type="protein sequence ID" value="NKX50522.1"/>
    <property type="molecule type" value="Genomic_DNA"/>
</dbReference>
<evidence type="ECO:0000256" key="3">
    <source>
        <dbReference type="ARBA" id="ARBA00022989"/>
    </source>
</evidence>
<dbReference type="PROSITE" id="PS50850">
    <property type="entry name" value="MFS"/>
    <property type="match status" value="1"/>
</dbReference>
<evidence type="ECO:0000256" key="5">
    <source>
        <dbReference type="SAM" id="Phobius"/>
    </source>
</evidence>
<dbReference type="PANTHER" id="PTHR23501">
    <property type="entry name" value="MAJOR FACILITATOR SUPERFAMILY"/>
    <property type="match status" value="1"/>
</dbReference>
<accession>A0ABX1JRX9</accession>
<sequence length="169" mass="16905">LAVLGLGLGLNLQILVLVVQNSFPLRQVGTATAAHNFFRQTGATLGSAVVGSLFAHRLAGLLAGRLPADAAASTGGGNSVAPELVHGLPGPAQAVIVQSYNESLMPLFLLMVPLAALAAVLCLFVAEKPLATSLEPDVLPEAAAEGSVLIAADPAGDPEATTALRGGRG</sequence>
<keyword evidence="8" id="KW-1185">Reference proteome</keyword>
<keyword evidence="2 5" id="KW-0812">Transmembrane</keyword>
<proteinExistence type="predicted"/>
<comment type="subcellular location">
    <subcellularLocation>
        <location evidence="1">Cell membrane</location>
        <topology evidence="1">Multi-pass membrane protein</topology>
    </subcellularLocation>
</comment>
<keyword evidence="3 5" id="KW-1133">Transmembrane helix</keyword>
<feature type="domain" description="Major facilitator superfamily (MFS) profile" evidence="6">
    <location>
        <begin position="1"/>
        <end position="130"/>
    </location>
</feature>
<organism evidence="7 8">
    <name type="scientific">Arthrobacter deserti</name>
    <dbReference type="NCBI Taxonomy" id="1742687"/>
    <lineage>
        <taxon>Bacteria</taxon>
        <taxon>Bacillati</taxon>
        <taxon>Actinomycetota</taxon>
        <taxon>Actinomycetes</taxon>
        <taxon>Micrococcales</taxon>
        <taxon>Micrococcaceae</taxon>
        <taxon>Arthrobacter</taxon>
    </lineage>
</organism>
<evidence type="ECO:0000313" key="8">
    <source>
        <dbReference type="Proteomes" id="UP000523795"/>
    </source>
</evidence>